<evidence type="ECO:0000313" key="2">
    <source>
        <dbReference type="EMBL" id="EPB80958.1"/>
    </source>
</evidence>
<proteinExistence type="predicted"/>
<dbReference type="OrthoDB" id="2157517at2759"/>
<dbReference type="OMA" id="SITHKEY"/>
<evidence type="ECO:0000259" key="1">
    <source>
        <dbReference type="Pfam" id="PF00623"/>
    </source>
</evidence>
<name>S2JEN2_MUCC1</name>
<accession>S2JEN2</accession>
<dbReference type="eggNOG" id="ENOG502TA5K">
    <property type="taxonomic scope" value="Eukaryota"/>
</dbReference>
<dbReference type="InterPro" id="IPR000722">
    <property type="entry name" value="RNA_pol_asu"/>
</dbReference>
<sequence>MGRTGLVSLPPFCTTDDDMIVDDRGRINRSLMNGDIEPHVYASILMRSTLMGKKGMLRYECMGMRPLSSVRRVAVCNWSVSPHHRVLVPSVWMEKIKIPTTTRSKDGYSSPYWSFRSARSGGKALLMRCPSIFDTSVMGVEIISWDQAATGVHPAMCEFLNLDYDGDEVHIDVLDDALSVREIDRLIALRTDIDKFSDRNMQDSTCTIRETLQGSVDKSLAPYFFELSRCKLDLMESITVVRTSDPNYISE</sequence>
<dbReference type="Pfam" id="PF00623">
    <property type="entry name" value="RNA_pol_Rpb1_2"/>
    <property type="match status" value="1"/>
</dbReference>
<dbReference type="EMBL" id="KE124266">
    <property type="protein sequence ID" value="EPB80958.1"/>
    <property type="molecule type" value="Genomic_DNA"/>
</dbReference>
<dbReference type="GO" id="GO:0003677">
    <property type="term" value="F:DNA binding"/>
    <property type="evidence" value="ECO:0007669"/>
    <property type="project" value="InterPro"/>
</dbReference>
<dbReference type="Proteomes" id="UP000014254">
    <property type="component" value="Unassembled WGS sequence"/>
</dbReference>
<feature type="domain" description="RNA polymerase alpha subunit" evidence="1">
    <location>
        <begin position="116"/>
        <end position="187"/>
    </location>
</feature>
<organism evidence="2 3">
    <name type="scientific">Mucor circinelloides f. circinelloides (strain 1006PhL)</name>
    <name type="common">Mucormycosis agent</name>
    <name type="synonym">Calyptromyces circinelloides</name>
    <dbReference type="NCBI Taxonomy" id="1220926"/>
    <lineage>
        <taxon>Eukaryota</taxon>
        <taxon>Fungi</taxon>
        <taxon>Fungi incertae sedis</taxon>
        <taxon>Mucoromycota</taxon>
        <taxon>Mucoromycotina</taxon>
        <taxon>Mucoromycetes</taxon>
        <taxon>Mucorales</taxon>
        <taxon>Mucorineae</taxon>
        <taxon>Mucoraceae</taxon>
        <taxon>Mucor</taxon>
    </lineage>
</organism>
<evidence type="ECO:0000313" key="3">
    <source>
        <dbReference type="Proteomes" id="UP000014254"/>
    </source>
</evidence>
<dbReference type="VEuPathDB" id="FungiDB:HMPREF1544_12351"/>
<keyword evidence="3" id="KW-1185">Reference proteome</keyword>
<dbReference type="InParanoid" id="S2JEN2"/>
<dbReference type="SUPFAM" id="SSF64484">
    <property type="entry name" value="beta and beta-prime subunits of DNA dependent RNA-polymerase"/>
    <property type="match status" value="1"/>
</dbReference>
<dbReference type="GO" id="GO:0003899">
    <property type="term" value="F:DNA-directed RNA polymerase activity"/>
    <property type="evidence" value="ECO:0007669"/>
    <property type="project" value="InterPro"/>
</dbReference>
<dbReference type="Gene3D" id="2.40.40.20">
    <property type="match status" value="1"/>
</dbReference>
<reference evidence="3" key="1">
    <citation type="submission" date="2013-05" db="EMBL/GenBank/DDBJ databases">
        <title>The Genome sequence of Mucor circinelloides f. circinelloides 1006PhL.</title>
        <authorList>
            <consortium name="The Broad Institute Genomics Platform"/>
            <person name="Cuomo C."/>
            <person name="Earl A."/>
            <person name="Findley K."/>
            <person name="Lee S.C."/>
            <person name="Walker B."/>
            <person name="Young S."/>
            <person name="Zeng Q."/>
            <person name="Gargeya S."/>
            <person name="Fitzgerald M."/>
            <person name="Haas B."/>
            <person name="Abouelleil A."/>
            <person name="Allen A.W."/>
            <person name="Alvarado L."/>
            <person name="Arachchi H.M."/>
            <person name="Berlin A.M."/>
            <person name="Chapman S.B."/>
            <person name="Gainer-Dewar J."/>
            <person name="Goldberg J."/>
            <person name="Griggs A."/>
            <person name="Gujja S."/>
            <person name="Hansen M."/>
            <person name="Howarth C."/>
            <person name="Imamovic A."/>
            <person name="Ireland A."/>
            <person name="Larimer J."/>
            <person name="McCowan C."/>
            <person name="Murphy C."/>
            <person name="Pearson M."/>
            <person name="Poon T.W."/>
            <person name="Priest M."/>
            <person name="Roberts A."/>
            <person name="Saif S."/>
            <person name="Shea T."/>
            <person name="Sisk P."/>
            <person name="Sykes S."/>
            <person name="Wortman J."/>
            <person name="Nusbaum C."/>
            <person name="Birren B."/>
        </authorList>
    </citation>
    <scope>NUCLEOTIDE SEQUENCE [LARGE SCALE GENOMIC DNA]</scope>
    <source>
        <strain evidence="3">1006PhL</strain>
    </source>
</reference>
<dbReference type="AlphaFoldDB" id="S2JEN2"/>
<protein>
    <recommendedName>
        <fullName evidence="1">RNA polymerase alpha subunit domain-containing protein</fullName>
    </recommendedName>
</protein>
<gene>
    <name evidence="2" type="ORF">HMPREF1544_12351</name>
</gene>
<dbReference type="GO" id="GO:0006351">
    <property type="term" value="P:DNA-templated transcription"/>
    <property type="evidence" value="ECO:0007669"/>
    <property type="project" value="InterPro"/>
</dbReference>